<gene>
    <name evidence="1" type="ORF">DMX07_06335</name>
</gene>
<evidence type="ECO:0000313" key="1">
    <source>
        <dbReference type="EMBL" id="PYB84158.1"/>
    </source>
</evidence>
<organism evidence="1 2">
    <name type="scientific">Pseudomonas soli</name>
    <dbReference type="NCBI Taxonomy" id="1306993"/>
    <lineage>
        <taxon>Bacteria</taxon>
        <taxon>Pseudomonadati</taxon>
        <taxon>Pseudomonadota</taxon>
        <taxon>Gammaproteobacteria</taxon>
        <taxon>Pseudomonadales</taxon>
        <taxon>Pseudomonadaceae</taxon>
        <taxon>Pseudomonas</taxon>
    </lineage>
</organism>
<sequence>MHHSMQQRVDGLAALRARSLMATAEFYGLIGLPAPTPGPVFQAVAKGKAWHIIEIATGKTKGFCFSHRAAMRCVEAMETGIPNKRKTETHRCAR</sequence>
<proteinExistence type="predicted"/>
<name>A0A2V4I0T9_9PSED</name>
<dbReference type="EMBL" id="QJRO01000003">
    <property type="protein sequence ID" value="PYB84158.1"/>
    <property type="molecule type" value="Genomic_DNA"/>
</dbReference>
<evidence type="ECO:0000313" key="2">
    <source>
        <dbReference type="Proteomes" id="UP000247620"/>
    </source>
</evidence>
<accession>A0A2V4I0T9</accession>
<reference evidence="1 2" key="1">
    <citation type="submission" date="2018-06" db="EMBL/GenBank/DDBJ databases">
        <title>Pseudomonas diversity within urban Lake Michigan freshwaters.</title>
        <authorList>
            <person name="Batrich M."/>
            <person name="Hatzopoulos T."/>
            <person name="Putonti C."/>
        </authorList>
    </citation>
    <scope>NUCLEOTIDE SEQUENCE [LARGE SCALE GENOMIC DNA]</scope>
    <source>
        <strain evidence="1 2">LBp-160603</strain>
    </source>
</reference>
<dbReference type="RefSeq" id="WP_110698376.1">
    <property type="nucleotide sequence ID" value="NZ_QJRO01000003.1"/>
</dbReference>
<protein>
    <submittedName>
        <fullName evidence="1">Uncharacterized protein</fullName>
    </submittedName>
</protein>
<dbReference type="Proteomes" id="UP000247620">
    <property type="component" value="Unassembled WGS sequence"/>
</dbReference>
<dbReference type="AlphaFoldDB" id="A0A2V4I0T9"/>
<comment type="caution">
    <text evidence="1">The sequence shown here is derived from an EMBL/GenBank/DDBJ whole genome shotgun (WGS) entry which is preliminary data.</text>
</comment>